<feature type="region of interest" description="Disordered" evidence="1">
    <location>
        <begin position="59"/>
        <end position="82"/>
    </location>
</feature>
<feature type="region of interest" description="Disordered" evidence="1">
    <location>
        <begin position="227"/>
        <end position="334"/>
    </location>
</feature>
<evidence type="ECO:0000313" key="2">
    <source>
        <dbReference type="EMBL" id="CAG6743218.1"/>
    </source>
</evidence>
<reference evidence="2" key="1">
    <citation type="submission" date="2021-05" db="EMBL/GenBank/DDBJ databases">
        <authorList>
            <person name="Alioto T."/>
            <person name="Alioto T."/>
            <person name="Gomez Garrido J."/>
        </authorList>
    </citation>
    <scope>NUCLEOTIDE SEQUENCE</scope>
</reference>
<accession>A0A8D9E752</accession>
<feature type="compositionally biased region" description="Basic and acidic residues" evidence="1">
    <location>
        <begin position="266"/>
        <end position="292"/>
    </location>
</feature>
<organism evidence="2">
    <name type="scientific">Cacopsylla melanoneura</name>
    <dbReference type="NCBI Taxonomy" id="428564"/>
    <lineage>
        <taxon>Eukaryota</taxon>
        <taxon>Metazoa</taxon>
        <taxon>Ecdysozoa</taxon>
        <taxon>Arthropoda</taxon>
        <taxon>Hexapoda</taxon>
        <taxon>Insecta</taxon>
        <taxon>Pterygota</taxon>
        <taxon>Neoptera</taxon>
        <taxon>Paraneoptera</taxon>
        <taxon>Hemiptera</taxon>
        <taxon>Sternorrhyncha</taxon>
        <taxon>Psylloidea</taxon>
        <taxon>Psyllidae</taxon>
        <taxon>Psyllinae</taxon>
        <taxon>Cacopsylla</taxon>
    </lineage>
</organism>
<dbReference type="AlphaFoldDB" id="A0A8D9E752"/>
<feature type="region of interest" description="Disordered" evidence="1">
    <location>
        <begin position="639"/>
        <end position="686"/>
    </location>
</feature>
<feature type="compositionally biased region" description="Basic and acidic residues" evidence="1">
    <location>
        <begin position="535"/>
        <end position="556"/>
    </location>
</feature>
<feature type="compositionally biased region" description="Polar residues" evidence="1">
    <location>
        <begin position="419"/>
        <end position="428"/>
    </location>
</feature>
<feature type="region of interest" description="Disordered" evidence="1">
    <location>
        <begin position="139"/>
        <end position="180"/>
    </location>
</feature>
<feature type="compositionally biased region" description="Basic and acidic residues" evidence="1">
    <location>
        <begin position="162"/>
        <end position="180"/>
    </location>
</feature>
<dbReference type="EMBL" id="HBUF01444622">
    <property type="protein sequence ID" value="CAG6743218.1"/>
    <property type="molecule type" value="Transcribed_RNA"/>
</dbReference>
<evidence type="ECO:0000256" key="1">
    <source>
        <dbReference type="SAM" id="MobiDB-lite"/>
    </source>
</evidence>
<feature type="compositionally biased region" description="Polar residues" evidence="1">
    <location>
        <begin position="293"/>
        <end position="331"/>
    </location>
</feature>
<feature type="compositionally biased region" description="Polar residues" evidence="1">
    <location>
        <begin position="59"/>
        <end position="74"/>
    </location>
</feature>
<sequence length="925" mass="105916">MRSNEGCVYYETEQRVATRNSLKLRKMMLGSNTSNQYSELVDRLCNNFIQQGSYSGQIRSNYRNDGNSYSSPSFNNGGNSQQSYYQNYVSSFDNLNYANNQSYCQQTSSWTNGHYTGFSSQSFGNTGDESYNEDRRVFLSEPPQRGGGYMRTVEYSSSRSEPPYRGDGERKTKWRRNSGDCRMDLEEQTINFIRNNKRVISSREEREYSHDIRYNEKHIKKLVKKVIKKQVREEIPKSKRGEAEKPGRYSITAEEKGSSHSSKNNKSNDLDKNRIDKSERSLRKVDSCKTNEKPTANENSLVKSDGSKTSQTSIVINSSVQKKNNDTSSNKEIVPGSYFKSTCEKEDISKVGQYFRKTSDSNISTTASYDNEALDKINDSDNVNKSSSSESLQKTNNNEDSAEKVTPCEQTGMDKTKNTHLLDNSNNESINRDKKIESSITDNLLNLPPNGFHSSTMEIEENELQSLKRENDIQADTIADRENSNTDKENDENDCMIVDSEDMTESIGNDSITENESFVVIDEITEADDGELKRVTEDETSPEIERNGETNEKMETNQDPLLDLTINTTETIVQDVISTMVDTICNTFNNTPSEETNSVEKCAVADAVNPTQDTICDKSTPDSDTIVAELAKTSCAKRNENINSTTSKESHNSESASKVVPEHSRSLSKERNPIGDDSTFNKHHKTKLDHAEKFADTLDDENNNKKIIHEHRSPGKSKKHKKKPLVEARSTYRVRKNFNIAENQTLDKELGTDEFMERYNHHKRLQSPYLNTNQEYDFYGQHCSRSSSRQSLSYQKYSYRNTTSYSQYRNYGNDTYQTKVERRHFNRTECKRQDYERYDGKRELCPKNIDPEYMHSTPAKRNKLAENSVDTVSRNAKADMNSSHELLSSGQNCLLSRSTLDFSMELQIFLNDIFEIYGTDFFYLQ</sequence>
<proteinExistence type="predicted"/>
<protein>
    <submittedName>
        <fullName evidence="2">Uncharacterized protein</fullName>
    </submittedName>
</protein>
<feature type="compositionally biased region" description="Basic and acidic residues" evidence="1">
    <location>
        <begin position="230"/>
        <end position="258"/>
    </location>
</feature>
<feature type="region of interest" description="Disordered" evidence="1">
    <location>
        <begin position="375"/>
        <end position="428"/>
    </location>
</feature>
<feature type="compositionally biased region" description="Basic and acidic residues" evidence="1">
    <location>
        <begin position="660"/>
        <end position="674"/>
    </location>
</feature>
<name>A0A8D9E752_9HEMI</name>
<feature type="region of interest" description="Disordered" evidence="1">
    <location>
        <begin position="535"/>
        <end position="557"/>
    </location>
</feature>
<feature type="compositionally biased region" description="Low complexity" evidence="1">
    <location>
        <begin position="380"/>
        <end position="396"/>
    </location>
</feature>